<evidence type="ECO:0000256" key="2">
    <source>
        <dbReference type="ARBA" id="ARBA00022737"/>
    </source>
</evidence>
<dbReference type="PROSITE" id="PS00678">
    <property type="entry name" value="WD_REPEATS_1"/>
    <property type="match status" value="5"/>
</dbReference>
<dbReference type="InterPro" id="IPR020472">
    <property type="entry name" value="WD40_PAC1"/>
</dbReference>
<feature type="repeat" description="WD" evidence="3">
    <location>
        <begin position="213"/>
        <end position="254"/>
    </location>
</feature>
<accession>A0ABP0F2H8</accession>
<evidence type="ECO:0000256" key="1">
    <source>
        <dbReference type="ARBA" id="ARBA00022574"/>
    </source>
</evidence>
<keyword evidence="1 3" id="KW-0853">WD repeat</keyword>
<evidence type="ECO:0000313" key="5">
    <source>
        <dbReference type="Proteomes" id="UP001642483"/>
    </source>
</evidence>
<proteinExistence type="predicted"/>
<evidence type="ECO:0008006" key="6">
    <source>
        <dbReference type="Google" id="ProtNLM"/>
    </source>
</evidence>
<gene>
    <name evidence="4" type="ORF">CVLEPA_LOCUS3654</name>
</gene>
<dbReference type="Proteomes" id="UP001642483">
    <property type="component" value="Unassembled WGS sequence"/>
</dbReference>
<dbReference type="PROSITE" id="PS50294">
    <property type="entry name" value="WD_REPEATS_REGION"/>
    <property type="match status" value="5"/>
</dbReference>
<sequence>MLVTSKSECKLQAVEENTGTVPSANSANALWENEHLSQIPFKVLRGHQQGVTSCQFCMSGERILSASKDGNSQLWNIFTNKVMQTFTSHTLPVTRCKISPDESKLLSSSWDKTLCYFDIETGDVLWRASHDGIVMFCDLSSDGKYALSCTDFNNTVKLWDLRDGSIIEEIVGHHSSTPTSCVFSPNSQRIATTSMDRTTKVWDLLSKKTTITLSGHKNIVSSCCFSENERFLCTASWDKSLQMWDISTGMFRSQGAFNLTKGHDGSVSCCKFSSDVQHLISGGYDCAVVVWDVENKCKKVVLKGHDGWINGVDISRDGKSILSCSDDKTIRLWNIEEADHIPAVIENRRAMGLKIVKCEKCSKPFSIAQLEDPADIGICVFCRLADPERNKLPYI</sequence>
<keyword evidence="2" id="KW-0677">Repeat</keyword>
<name>A0ABP0F2H8_CLALP</name>
<dbReference type="InterPro" id="IPR015943">
    <property type="entry name" value="WD40/YVTN_repeat-like_dom_sf"/>
</dbReference>
<feature type="repeat" description="WD" evidence="3">
    <location>
        <begin position="86"/>
        <end position="127"/>
    </location>
</feature>
<dbReference type="PROSITE" id="PS50082">
    <property type="entry name" value="WD_REPEATS_2"/>
    <property type="match status" value="6"/>
</dbReference>
<feature type="repeat" description="WD" evidence="3">
    <location>
        <begin position="260"/>
        <end position="295"/>
    </location>
</feature>
<reference evidence="4 5" key="1">
    <citation type="submission" date="2024-02" db="EMBL/GenBank/DDBJ databases">
        <authorList>
            <person name="Daric V."/>
            <person name="Darras S."/>
        </authorList>
    </citation>
    <scope>NUCLEOTIDE SEQUENCE [LARGE SCALE GENOMIC DNA]</scope>
</reference>
<comment type="caution">
    <text evidence="4">The sequence shown here is derived from an EMBL/GenBank/DDBJ whole genome shotgun (WGS) entry which is preliminary data.</text>
</comment>
<dbReference type="Gene3D" id="2.130.10.10">
    <property type="entry name" value="YVTN repeat-like/Quinoprotein amine dehydrogenase"/>
    <property type="match status" value="3"/>
</dbReference>
<feature type="repeat" description="WD" evidence="3">
    <location>
        <begin position="171"/>
        <end position="212"/>
    </location>
</feature>
<dbReference type="PRINTS" id="PR00320">
    <property type="entry name" value="GPROTEINBRPT"/>
</dbReference>
<dbReference type="PANTHER" id="PTHR45048:SF1">
    <property type="entry name" value="WD REPEAT-CONTAINING PROTEIN 88"/>
    <property type="match status" value="1"/>
</dbReference>
<dbReference type="CDD" id="cd00200">
    <property type="entry name" value="WD40"/>
    <property type="match status" value="1"/>
</dbReference>
<dbReference type="InterPro" id="IPR019775">
    <property type="entry name" value="WD40_repeat_CS"/>
</dbReference>
<dbReference type="InterPro" id="IPR036322">
    <property type="entry name" value="WD40_repeat_dom_sf"/>
</dbReference>
<evidence type="ECO:0000313" key="4">
    <source>
        <dbReference type="EMBL" id="CAK8673919.1"/>
    </source>
</evidence>
<feature type="repeat" description="WD" evidence="3">
    <location>
        <begin position="44"/>
        <end position="85"/>
    </location>
</feature>
<evidence type="ECO:0000256" key="3">
    <source>
        <dbReference type="PROSITE-ProRule" id="PRU00221"/>
    </source>
</evidence>
<dbReference type="SUPFAM" id="SSF50978">
    <property type="entry name" value="WD40 repeat-like"/>
    <property type="match status" value="1"/>
</dbReference>
<keyword evidence="5" id="KW-1185">Reference proteome</keyword>
<dbReference type="SMART" id="SM00320">
    <property type="entry name" value="WD40"/>
    <property type="match status" value="7"/>
</dbReference>
<organism evidence="4 5">
    <name type="scientific">Clavelina lepadiformis</name>
    <name type="common">Light-bulb sea squirt</name>
    <name type="synonym">Ascidia lepadiformis</name>
    <dbReference type="NCBI Taxonomy" id="159417"/>
    <lineage>
        <taxon>Eukaryota</taxon>
        <taxon>Metazoa</taxon>
        <taxon>Chordata</taxon>
        <taxon>Tunicata</taxon>
        <taxon>Ascidiacea</taxon>
        <taxon>Aplousobranchia</taxon>
        <taxon>Clavelinidae</taxon>
        <taxon>Clavelina</taxon>
    </lineage>
</organism>
<feature type="repeat" description="WD" evidence="3">
    <location>
        <begin position="302"/>
        <end position="343"/>
    </location>
</feature>
<protein>
    <recommendedName>
        <fullName evidence="6">WD repeat-containing protein 88</fullName>
    </recommendedName>
</protein>
<dbReference type="Pfam" id="PF00400">
    <property type="entry name" value="WD40"/>
    <property type="match status" value="7"/>
</dbReference>
<dbReference type="EMBL" id="CAWYQH010000002">
    <property type="protein sequence ID" value="CAK8673919.1"/>
    <property type="molecule type" value="Genomic_DNA"/>
</dbReference>
<dbReference type="PANTHER" id="PTHR45048">
    <property type="match status" value="1"/>
</dbReference>
<dbReference type="InterPro" id="IPR001680">
    <property type="entry name" value="WD40_rpt"/>
</dbReference>